<dbReference type="OrthoDB" id="6256833at2759"/>
<reference evidence="3 5" key="3">
    <citation type="submission" date="2019-07" db="EMBL/GenBank/DDBJ databases">
        <authorList>
            <person name="Jastrzebski P J."/>
            <person name="Paukszto L."/>
            <person name="Jastrzebski P J."/>
        </authorList>
    </citation>
    <scope>NUCLEOTIDE SEQUENCE [LARGE SCALE GENOMIC DNA]</scope>
    <source>
        <strain evidence="3 5">WMS-il1</strain>
    </source>
</reference>
<accession>A0A0R3SVY6</accession>
<sequence length="91" mass="10489">MHSSVVSIFAVLLVFNAFAQAQFVENGEGCTTLQCRRDSFLMKEREQLNEMQLDLMKMLFEIQTLNEQEAYIMGYQGAAMPNPHMERNPLL</sequence>
<evidence type="ECO:0000313" key="4">
    <source>
        <dbReference type="Proteomes" id="UP000274504"/>
    </source>
</evidence>
<evidence type="ECO:0000313" key="3">
    <source>
        <dbReference type="EMBL" id="VUZ49808.1"/>
    </source>
</evidence>
<evidence type="ECO:0000313" key="6">
    <source>
        <dbReference type="WBParaSite" id="HDID_0000977901-mRNA-1"/>
    </source>
</evidence>
<dbReference type="EMBL" id="UYSG01011394">
    <property type="protein sequence ID" value="VDL62195.1"/>
    <property type="molecule type" value="Genomic_DNA"/>
</dbReference>
<name>A0A0R3SVY6_HYMDI</name>
<feature type="signal peptide" evidence="1">
    <location>
        <begin position="1"/>
        <end position="21"/>
    </location>
</feature>
<reference evidence="6" key="1">
    <citation type="submission" date="2017-02" db="UniProtKB">
        <authorList>
            <consortium name="WormBaseParasite"/>
        </authorList>
    </citation>
    <scope>IDENTIFICATION</scope>
</reference>
<dbReference type="WBParaSite" id="HDID_0000977901-mRNA-1">
    <property type="protein sequence ID" value="HDID_0000977901-mRNA-1"/>
    <property type="gene ID" value="HDID_0000977901"/>
</dbReference>
<dbReference type="EMBL" id="CABIJS010000333">
    <property type="protein sequence ID" value="VUZ49808.1"/>
    <property type="molecule type" value="Genomic_DNA"/>
</dbReference>
<feature type="chain" id="PRO_5044546591" evidence="1">
    <location>
        <begin position="22"/>
        <end position="91"/>
    </location>
</feature>
<reference evidence="2 4" key="2">
    <citation type="submission" date="2018-11" db="EMBL/GenBank/DDBJ databases">
        <authorList>
            <consortium name="Pathogen Informatics"/>
        </authorList>
    </citation>
    <scope>NUCLEOTIDE SEQUENCE [LARGE SCALE GENOMIC DNA]</scope>
</reference>
<gene>
    <name evidence="2" type="ORF">HDID_LOCUS9777</name>
    <name evidence="3" type="ORF">WMSIL1_LOCUS8740</name>
</gene>
<protein>
    <submittedName>
        <fullName evidence="6">Pepsin inhibitor-3-like repeated domain-containing protein</fullName>
    </submittedName>
</protein>
<organism evidence="6">
    <name type="scientific">Hymenolepis diminuta</name>
    <name type="common">Rat tapeworm</name>
    <dbReference type="NCBI Taxonomy" id="6216"/>
    <lineage>
        <taxon>Eukaryota</taxon>
        <taxon>Metazoa</taxon>
        <taxon>Spiralia</taxon>
        <taxon>Lophotrochozoa</taxon>
        <taxon>Platyhelminthes</taxon>
        <taxon>Cestoda</taxon>
        <taxon>Eucestoda</taxon>
        <taxon>Cyclophyllidea</taxon>
        <taxon>Hymenolepididae</taxon>
        <taxon>Hymenolepis</taxon>
    </lineage>
</organism>
<keyword evidence="1" id="KW-0732">Signal</keyword>
<evidence type="ECO:0000313" key="2">
    <source>
        <dbReference type="EMBL" id="VDL62195.1"/>
    </source>
</evidence>
<dbReference type="AlphaFoldDB" id="A0A0R3SVY6"/>
<dbReference type="Proteomes" id="UP000321570">
    <property type="component" value="Unassembled WGS sequence"/>
</dbReference>
<evidence type="ECO:0000313" key="5">
    <source>
        <dbReference type="Proteomes" id="UP000321570"/>
    </source>
</evidence>
<evidence type="ECO:0000256" key="1">
    <source>
        <dbReference type="SAM" id="SignalP"/>
    </source>
</evidence>
<dbReference type="Proteomes" id="UP000274504">
    <property type="component" value="Unassembled WGS sequence"/>
</dbReference>
<proteinExistence type="predicted"/>
<keyword evidence="5" id="KW-1185">Reference proteome</keyword>